<protein>
    <submittedName>
        <fullName evidence="7">Cytochrome P450</fullName>
    </submittedName>
</protein>
<keyword evidence="6" id="KW-0812">Transmembrane</keyword>
<keyword evidence="4 5" id="KW-0408">Iron</keyword>
<comment type="cofactor">
    <cofactor evidence="1 5">
        <name>heme</name>
        <dbReference type="ChEBI" id="CHEBI:30413"/>
    </cofactor>
</comment>
<dbReference type="GO" id="GO:0004497">
    <property type="term" value="F:monooxygenase activity"/>
    <property type="evidence" value="ECO:0007669"/>
    <property type="project" value="InterPro"/>
</dbReference>
<keyword evidence="8" id="KW-1185">Reference proteome</keyword>
<evidence type="ECO:0000256" key="5">
    <source>
        <dbReference type="PIRSR" id="PIRSR602403-1"/>
    </source>
</evidence>
<sequence>MASTIMDLVRDIDVEFSPLIVCGIIAGVVFACWQFLFTGLDPREPPEVRSSIPFGHLFGMLWYKAEYVTVLSRKVKQPIYTIRILGTRMYILCSPEFIQRTFANPKAFTFEPFVSTAVRRLLNISEPDMKILLQEPGPEKLPSYAQDIHDLEHSTLTPGAALSQLNDAFQTRLAKSFNEIDTEGTTVNLHSWSRDVVTQAACAAILGPDNPYEDDPTLIEALWDFETDIVLLILRILPSLTARRGYVGRARLRTAYLSYHHTGLWKQGSPLLRGMREIGKKHGFNDTQIAEWDVLFTIAAVTNAIPISFWMLSYILADPQLTPSVRGELKAIVTVKEDGKGGKVLTLDPRMIREHCPILISIWEEMLRFTSQPTLGRYVTTDTVVNNEYLLKAGSVVQIPTGITQSNPSYWGPDSSSFNARRFFKTDKDGKEKASKDEREQEKLQRRAYTPFGGGKNLCPGRHAAANETLSFVAMMIYAFTIENKDGKPFKVIETAPRAAGASVPKAEGDVEVIIRLRDDLRGARLAFAGGEGR</sequence>
<dbReference type="GO" id="GO:0016705">
    <property type="term" value="F:oxidoreductase activity, acting on paired donors, with incorporation or reduction of molecular oxygen"/>
    <property type="evidence" value="ECO:0007669"/>
    <property type="project" value="InterPro"/>
</dbReference>
<evidence type="ECO:0000256" key="6">
    <source>
        <dbReference type="SAM" id="Phobius"/>
    </source>
</evidence>
<dbReference type="GO" id="GO:0020037">
    <property type="term" value="F:heme binding"/>
    <property type="evidence" value="ECO:0007669"/>
    <property type="project" value="InterPro"/>
</dbReference>
<keyword evidence="5" id="KW-0349">Heme</keyword>
<dbReference type="InterPro" id="IPR036396">
    <property type="entry name" value="Cyt_P450_sf"/>
</dbReference>
<evidence type="ECO:0000256" key="4">
    <source>
        <dbReference type="ARBA" id="ARBA00023004"/>
    </source>
</evidence>
<reference evidence="7 8" key="1">
    <citation type="submission" date="2016-04" db="EMBL/GenBank/DDBJ databases">
        <title>A degradative enzymes factory behind the ericoid mycorrhizal symbiosis.</title>
        <authorList>
            <consortium name="DOE Joint Genome Institute"/>
            <person name="Martino E."/>
            <person name="Morin E."/>
            <person name="Grelet G."/>
            <person name="Kuo A."/>
            <person name="Kohler A."/>
            <person name="Daghino S."/>
            <person name="Barry K."/>
            <person name="Choi C."/>
            <person name="Cichocki N."/>
            <person name="Clum A."/>
            <person name="Copeland A."/>
            <person name="Hainaut M."/>
            <person name="Haridas S."/>
            <person name="Labutti K."/>
            <person name="Lindquist E."/>
            <person name="Lipzen A."/>
            <person name="Khouja H.-R."/>
            <person name="Murat C."/>
            <person name="Ohm R."/>
            <person name="Olson A."/>
            <person name="Spatafora J."/>
            <person name="Veneault-Fourrey C."/>
            <person name="Henrissat B."/>
            <person name="Grigoriev I."/>
            <person name="Martin F."/>
            <person name="Perotto S."/>
        </authorList>
    </citation>
    <scope>NUCLEOTIDE SEQUENCE [LARGE SCALE GENOMIC DNA]</scope>
    <source>
        <strain evidence="7 8">E</strain>
    </source>
</reference>
<feature type="binding site" description="axial binding residue" evidence="5">
    <location>
        <position position="459"/>
    </location>
    <ligand>
        <name>heme</name>
        <dbReference type="ChEBI" id="CHEBI:30413"/>
    </ligand>
    <ligandPart>
        <name>Fe</name>
        <dbReference type="ChEBI" id="CHEBI:18248"/>
    </ligandPart>
</feature>
<evidence type="ECO:0000313" key="7">
    <source>
        <dbReference type="EMBL" id="PMD62442.1"/>
    </source>
</evidence>
<dbReference type="PRINTS" id="PR00465">
    <property type="entry name" value="EP450IV"/>
</dbReference>
<dbReference type="CDD" id="cd11040">
    <property type="entry name" value="CYP7_CYP8-like"/>
    <property type="match status" value="1"/>
</dbReference>
<dbReference type="Proteomes" id="UP000235371">
    <property type="component" value="Unassembled WGS sequence"/>
</dbReference>
<evidence type="ECO:0000313" key="8">
    <source>
        <dbReference type="Proteomes" id="UP000235371"/>
    </source>
</evidence>
<evidence type="ECO:0000256" key="3">
    <source>
        <dbReference type="ARBA" id="ARBA00022723"/>
    </source>
</evidence>
<dbReference type="STRING" id="1095630.A0A2J6THD3"/>
<dbReference type="PANTHER" id="PTHR47582:SF1">
    <property type="entry name" value="P450, PUTATIVE (EUROFUNG)-RELATED"/>
    <property type="match status" value="1"/>
</dbReference>
<dbReference type="OrthoDB" id="1470350at2759"/>
<dbReference type="GO" id="GO:0005506">
    <property type="term" value="F:iron ion binding"/>
    <property type="evidence" value="ECO:0007669"/>
    <property type="project" value="InterPro"/>
</dbReference>
<keyword evidence="6" id="KW-1133">Transmembrane helix</keyword>
<dbReference type="PANTHER" id="PTHR47582">
    <property type="entry name" value="P450, PUTATIVE (EUROFUNG)-RELATED"/>
    <property type="match status" value="1"/>
</dbReference>
<dbReference type="Pfam" id="PF00067">
    <property type="entry name" value="p450"/>
    <property type="match status" value="1"/>
</dbReference>
<dbReference type="GeneID" id="36586010"/>
<dbReference type="RefSeq" id="XP_024739346.1">
    <property type="nucleotide sequence ID" value="XM_024877933.1"/>
</dbReference>
<dbReference type="AlphaFoldDB" id="A0A2J6THD3"/>
<comment type="similarity">
    <text evidence="2">Belongs to the cytochrome P450 family.</text>
</comment>
<organism evidence="7 8">
    <name type="scientific">Hyaloscypha bicolor E</name>
    <dbReference type="NCBI Taxonomy" id="1095630"/>
    <lineage>
        <taxon>Eukaryota</taxon>
        <taxon>Fungi</taxon>
        <taxon>Dikarya</taxon>
        <taxon>Ascomycota</taxon>
        <taxon>Pezizomycotina</taxon>
        <taxon>Leotiomycetes</taxon>
        <taxon>Helotiales</taxon>
        <taxon>Hyaloscyphaceae</taxon>
        <taxon>Hyaloscypha</taxon>
        <taxon>Hyaloscypha bicolor</taxon>
    </lineage>
</organism>
<dbReference type="EMBL" id="KZ613783">
    <property type="protein sequence ID" value="PMD62442.1"/>
    <property type="molecule type" value="Genomic_DNA"/>
</dbReference>
<dbReference type="Gene3D" id="1.10.630.10">
    <property type="entry name" value="Cytochrome P450"/>
    <property type="match status" value="1"/>
</dbReference>
<dbReference type="SUPFAM" id="SSF48264">
    <property type="entry name" value="Cytochrome P450"/>
    <property type="match status" value="1"/>
</dbReference>
<gene>
    <name evidence="7" type="ORF">K444DRAFT_585592</name>
</gene>
<dbReference type="InterPro" id="IPR001128">
    <property type="entry name" value="Cyt_P450"/>
</dbReference>
<proteinExistence type="inferred from homology"/>
<feature type="transmembrane region" description="Helical" evidence="6">
    <location>
        <begin position="16"/>
        <end position="37"/>
    </location>
</feature>
<dbReference type="InParanoid" id="A0A2J6THD3"/>
<dbReference type="InterPro" id="IPR002403">
    <property type="entry name" value="Cyt_P450_E_grp-IV"/>
</dbReference>
<dbReference type="InterPro" id="IPR053007">
    <property type="entry name" value="CYP450_monoxygenase_sec-met"/>
</dbReference>
<evidence type="ECO:0000256" key="2">
    <source>
        <dbReference type="ARBA" id="ARBA00010617"/>
    </source>
</evidence>
<keyword evidence="6" id="KW-0472">Membrane</keyword>
<evidence type="ECO:0000256" key="1">
    <source>
        <dbReference type="ARBA" id="ARBA00001971"/>
    </source>
</evidence>
<accession>A0A2J6THD3</accession>
<name>A0A2J6THD3_9HELO</name>
<keyword evidence="3 5" id="KW-0479">Metal-binding</keyword>